<dbReference type="EMBL" id="CP009417">
    <property type="protein sequence ID" value="AJD93146.1"/>
    <property type="molecule type" value="Genomic_DNA"/>
</dbReference>
<dbReference type="HOGENOM" id="CLU_2973389_0_0_9"/>
<organism evidence="1 2">
    <name type="scientific">Jeotgalibacillus malaysiensis</name>
    <dbReference type="NCBI Taxonomy" id="1508404"/>
    <lineage>
        <taxon>Bacteria</taxon>
        <taxon>Bacillati</taxon>
        <taxon>Bacillota</taxon>
        <taxon>Bacilli</taxon>
        <taxon>Bacillales</taxon>
        <taxon>Caryophanaceae</taxon>
        <taxon>Jeotgalibacillus</taxon>
    </lineage>
</organism>
<evidence type="ECO:0000313" key="1">
    <source>
        <dbReference type="EMBL" id="AJD93146.1"/>
    </source>
</evidence>
<geneLocation type="plasmid" evidence="2"/>
<dbReference type="KEGG" id="jeo:JMA_38280"/>
<keyword evidence="2" id="KW-1185">Reference proteome</keyword>
<dbReference type="Proteomes" id="UP000031449">
    <property type="component" value="Plasmid unnamed"/>
</dbReference>
<gene>
    <name evidence="1" type="ORF">JMA_38280</name>
</gene>
<protein>
    <submittedName>
        <fullName evidence="1">Uncharacterized protein</fullName>
    </submittedName>
</protein>
<dbReference type="AlphaFoldDB" id="A0A0B5ASP6"/>
<reference evidence="1 2" key="1">
    <citation type="submission" date="2014-08" db="EMBL/GenBank/DDBJ databases">
        <title>Complete genome of a marine bacteria Jeotgalibacillus malaysiensis.</title>
        <authorList>
            <person name="Yaakop A.S."/>
            <person name="Chan K.-G."/>
            <person name="Goh K.M."/>
        </authorList>
    </citation>
    <scope>NUCLEOTIDE SEQUENCE [LARGE SCALE GENOMIC DNA]</scope>
    <source>
        <strain evidence="1 2">D5</strain>
        <plasmid evidence="2">Plasmid</plasmid>
    </source>
</reference>
<evidence type="ECO:0000313" key="2">
    <source>
        <dbReference type="Proteomes" id="UP000031449"/>
    </source>
</evidence>
<name>A0A0B5ASP6_9BACL</name>
<accession>A0A0B5ASP6</accession>
<sequence length="58" mass="7116">MWYDLFLSNGMTVYYYFEPENDEELYDYIAKMECFECRDDNRFITVYTNHIVGYAKGK</sequence>
<keyword evidence="1" id="KW-0614">Plasmid</keyword>
<proteinExistence type="predicted"/>
<dbReference type="BioCyc" id="JESP1508404:G14D9-13112-MONOMER"/>